<dbReference type="Gene3D" id="2.20.25.10">
    <property type="match status" value="1"/>
</dbReference>
<dbReference type="OMA" id="TISFECI"/>
<organism evidence="13 14">
    <name type="scientific">Coniophora puteana (strain RWD-64-598)</name>
    <name type="common">Brown rot fungus</name>
    <dbReference type="NCBI Taxonomy" id="741705"/>
    <lineage>
        <taxon>Eukaryota</taxon>
        <taxon>Fungi</taxon>
        <taxon>Dikarya</taxon>
        <taxon>Basidiomycota</taxon>
        <taxon>Agaricomycotina</taxon>
        <taxon>Agaricomycetes</taxon>
        <taxon>Agaricomycetidae</taxon>
        <taxon>Boletales</taxon>
        <taxon>Coniophorineae</taxon>
        <taxon>Coniophoraceae</taxon>
        <taxon>Coniophora</taxon>
    </lineage>
</organism>
<dbReference type="Pfam" id="PF01096">
    <property type="entry name" value="Zn_ribbon_TFIIS"/>
    <property type="match status" value="1"/>
</dbReference>
<feature type="binding site" evidence="9">
    <location>
        <position position="71"/>
    </location>
    <ligand>
        <name>Zn(2+)</name>
        <dbReference type="ChEBI" id="CHEBI:29105"/>
        <label>2</label>
    </ligand>
</feature>
<comment type="subcellular location">
    <subcellularLocation>
        <location evidence="1 8">Nucleus</location>
    </subcellularLocation>
</comment>
<evidence type="ECO:0000256" key="9">
    <source>
        <dbReference type="PIRSR" id="PIRSR005586-1"/>
    </source>
</evidence>
<evidence type="ECO:0000256" key="4">
    <source>
        <dbReference type="ARBA" id="ARBA00022771"/>
    </source>
</evidence>
<dbReference type="SUPFAM" id="SSF57783">
    <property type="entry name" value="Zinc beta-ribbon"/>
    <property type="match status" value="1"/>
</dbReference>
<keyword evidence="7 8" id="KW-0539">Nucleus</keyword>
<sequence length="106" mass="12074">MLFCPTCANHLVISAETGFNKWACNTCAYEFPITKQMTSRTKMKRKQVDDVLGGDEMWKHADSTAISCDKCNHGRAYFYQLQIRSADEPMTTCARCAGCGYNWREN</sequence>
<proteinExistence type="inferred from homology"/>
<dbReference type="FunFam" id="2.20.25.10:FF:000005">
    <property type="entry name" value="DNA-directed RNA polymerase subunit"/>
    <property type="match status" value="1"/>
</dbReference>
<dbReference type="AlphaFoldDB" id="A0A5M3MP96"/>
<dbReference type="PANTHER" id="PTHR11239:SF12">
    <property type="entry name" value="DNA-DIRECTED RNA POLYMERASE III SUBUNIT RPC10"/>
    <property type="match status" value="1"/>
</dbReference>
<dbReference type="Pfam" id="PF02150">
    <property type="entry name" value="Zn_ribbon_RPB9"/>
    <property type="match status" value="1"/>
</dbReference>
<dbReference type="KEGG" id="cput:CONPUDRAFT_105468"/>
<gene>
    <name evidence="13" type="ORF">CONPUDRAFT_105468</name>
</gene>
<comment type="function">
    <text evidence="8">DNA-dependent RNA polymerase catalyzes the transcription of DNA into RNA using the four ribonucleoside triphosphates as substrates.</text>
</comment>
<keyword evidence="5 9" id="KW-0862">Zinc</keyword>
<feature type="zinc finger region" description="C4-type" evidence="10">
    <location>
        <begin position="4"/>
        <end position="27"/>
    </location>
</feature>
<evidence type="ECO:0000256" key="2">
    <source>
        <dbReference type="ARBA" id="ARBA00022478"/>
    </source>
</evidence>
<feature type="binding site" evidence="9">
    <location>
        <position position="99"/>
    </location>
    <ligand>
        <name>Zn(2+)</name>
        <dbReference type="ChEBI" id="CHEBI:29105"/>
        <label>2</label>
    </ligand>
</feature>
<evidence type="ECO:0000256" key="7">
    <source>
        <dbReference type="ARBA" id="ARBA00023242"/>
    </source>
</evidence>
<dbReference type="CDD" id="cd10509">
    <property type="entry name" value="Zn-ribbon_RPC11"/>
    <property type="match status" value="1"/>
</dbReference>
<keyword evidence="6 8" id="KW-0804">Transcription</keyword>
<evidence type="ECO:0000313" key="14">
    <source>
        <dbReference type="Proteomes" id="UP000053558"/>
    </source>
</evidence>
<dbReference type="OrthoDB" id="282152at2759"/>
<dbReference type="InterPro" id="IPR001222">
    <property type="entry name" value="Znf_TFIIS"/>
</dbReference>
<name>A0A5M3MP96_CONPW</name>
<evidence type="ECO:0000256" key="1">
    <source>
        <dbReference type="ARBA" id="ARBA00004123"/>
    </source>
</evidence>
<dbReference type="PROSITE" id="PS00466">
    <property type="entry name" value="ZF_TFIIS_1"/>
    <property type="match status" value="1"/>
</dbReference>
<feature type="domain" description="TFIIS-type" evidence="12">
    <location>
        <begin position="64"/>
        <end position="104"/>
    </location>
</feature>
<dbReference type="GO" id="GO:0003899">
    <property type="term" value="F:DNA-directed RNA polymerase activity"/>
    <property type="evidence" value="ECO:0007669"/>
    <property type="project" value="InterPro"/>
</dbReference>
<dbReference type="InterPro" id="IPR034014">
    <property type="entry name" value="Zn_ribbon_RPC11_C"/>
</dbReference>
<dbReference type="SMART" id="SM00661">
    <property type="entry name" value="RPOL9"/>
    <property type="match status" value="1"/>
</dbReference>
<dbReference type="PIRSF" id="PIRSF005586">
    <property type="entry name" value="RNApol_RpoM"/>
    <property type="match status" value="1"/>
</dbReference>
<evidence type="ECO:0000256" key="8">
    <source>
        <dbReference type="PIRNR" id="PIRNR005586"/>
    </source>
</evidence>
<protein>
    <recommendedName>
        <fullName evidence="8">DNA-directed RNA polymerase subunit</fullName>
    </recommendedName>
</protein>
<keyword evidence="4 10" id="KW-0863">Zinc-finger</keyword>
<evidence type="ECO:0000256" key="5">
    <source>
        <dbReference type="ARBA" id="ARBA00022833"/>
    </source>
</evidence>
<reference evidence="14" key="1">
    <citation type="journal article" date="2012" name="Science">
        <title>The Paleozoic origin of enzymatic lignin decomposition reconstructed from 31 fungal genomes.</title>
        <authorList>
            <person name="Floudas D."/>
            <person name="Binder M."/>
            <person name="Riley R."/>
            <person name="Barry K."/>
            <person name="Blanchette R.A."/>
            <person name="Henrissat B."/>
            <person name="Martinez A.T."/>
            <person name="Otillar R."/>
            <person name="Spatafora J.W."/>
            <person name="Yadav J.S."/>
            <person name="Aerts A."/>
            <person name="Benoit I."/>
            <person name="Boyd A."/>
            <person name="Carlson A."/>
            <person name="Copeland A."/>
            <person name="Coutinho P.M."/>
            <person name="de Vries R.P."/>
            <person name="Ferreira P."/>
            <person name="Findley K."/>
            <person name="Foster B."/>
            <person name="Gaskell J."/>
            <person name="Glotzer D."/>
            <person name="Gorecki P."/>
            <person name="Heitman J."/>
            <person name="Hesse C."/>
            <person name="Hori C."/>
            <person name="Igarashi K."/>
            <person name="Jurgens J.A."/>
            <person name="Kallen N."/>
            <person name="Kersten P."/>
            <person name="Kohler A."/>
            <person name="Kuees U."/>
            <person name="Kumar T.K.A."/>
            <person name="Kuo A."/>
            <person name="LaButti K."/>
            <person name="Larrondo L.F."/>
            <person name="Lindquist E."/>
            <person name="Ling A."/>
            <person name="Lombard V."/>
            <person name="Lucas S."/>
            <person name="Lundell T."/>
            <person name="Martin R."/>
            <person name="McLaughlin D.J."/>
            <person name="Morgenstern I."/>
            <person name="Morin E."/>
            <person name="Murat C."/>
            <person name="Nagy L.G."/>
            <person name="Nolan M."/>
            <person name="Ohm R.A."/>
            <person name="Patyshakuliyeva A."/>
            <person name="Rokas A."/>
            <person name="Ruiz-Duenas F.J."/>
            <person name="Sabat G."/>
            <person name="Salamov A."/>
            <person name="Samejima M."/>
            <person name="Schmutz J."/>
            <person name="Slot J.C."/>
            <person name="St John F."/>
            <person name="Stenlid J."/>
            <person name="Sun H."/>
            <person name="Sun S."/>
            <person name="Syed K."/>
            <person name="Tsang A."/>
            <person name="Wiebenga A."/>
            <person name="Young D."/>
            <person name="Pisabarro A."/>
            <person name="Eastwood D.C."/>
            <person name="Martin F."/>
            <person name="Cullen D."/>
            <person name="Grigoriev I.V."/>
            <person name="Hibbett D.S."/>
        </authorList>
    </citation>
    <scope>NUCLEOTIDE SEQUENCE [LARGE SCALE GENOMIC DNA]</scope>
    <source>
        <strain evidence="14">RWD-64-598 SS2</strain>
    </source>
</reference>
<feature type="binding site" evidence="9">
    <location>
        <position position="24"/>
    </location>
    <ligand>
        <name>Zn(2+)</name>
        <dbReference type="ChEBI" id="CHEBI:29105"/>
        <label>1</label>
    </ligand>
</feature>
<evidence type="ECO:0000256" key="11">
    <source>
        <dbReference type="RuleBase" id="RU003474"/>
    </source>
</evidence>
<feature type="binding site" evidence="9">
    <location>
        <position position="7"/>
    </location>
    <ligand>
        <name>Zn(2+)</name>
        <dbReference type="ChEBI" id="CHEBI:29105"/>
        <label>1</label>
    </ligand>
</feature>
<evidence type="ECO:0000313" key="13">
    <source>
        <dbReference type="EMBL" id="EIW80451.1"/>
    </source>
</evidence>
<keyword evidence="14" id="KW-1185">Reference proteome</keyword>
<dbReference type="InterPro" id="IPR001529">
    <property type="entry name" value="Zn_ribbon_RPB9"/>
</dbReference>
<dbReference type="GO" id="GO:0003676">
    <property type="term" value="F:nucleic acid binding"/>
    <property type="evidence" value="ECO:0007669"/>
    <property type="project" value="InterPro"/>
</dbReference>
<evidence type="ECO:0000259" key="12">
    <source>
        <dbReference type="PROSITE" id="PS51133"/>
    </source>
</evidence>
<feature type="binding site" evidence="9">
    <location>
        <position position="4"/>
    </location>
    <ligand>
        <name>Zn(2+)</name>
        <dbReference type="ChEBI" id="CHEBI:29105"/>
        <label>1</label>
    </ligand>
</feature>
<feature type="binding site" evidence="9">
    <location>
        <position position="96"/>
    </location>
    <ligand>
        <name>Zn(2+)</name>
        <dbReference type="ChEBI" id="CHEBI:29105"/>
        <label>2</label>
    </ligand>
</feature>
<keyword evidence="2 8" id="KW-0240">DNA-directed RNA polymerase</keyword>
<accession>A0A5M3MP96</accession>
<dbReference type="InterPro" id="IPR012164">
    <property type="entry name" value="Rpa12/Rpb9/Rpc10/TFS"/>
</dbReference>
<dbReference type="RefSeq" id="XP_007769399.1">
    <property type="nucleotide sequence ID" value="XM_007771209.1"/>
</dbReference>
<dbReference type="PROSITE" id="PS51133">
    <property type="entry name" value="ZF_TFIIS_2"/>
    <property type="match status" value="1"/>
</dbReference>
<feature type="binding site" evidence="9">
    <location>
        <position position="27"/>
    </location>
    <ligand>
        <name>Zn(2+)</name>
        <dbReference type="ChEBI" id="CHEBI:29105"/>
        <label>1</label>
    </ligand>
</feature>
<comment type="similarity">
    <text evidence="8 11">Belongs to the archaeal rpoM/eukaryotic RPA12/RPB9/RPC11 RNA polymerase family.</text>
</comment>
<dbReference type="GeneID" id="19198538"/>
<dbReference type="GO" id="GO:0006386">
    <property type="term" value="P:termination of RNA polymerase III transcription"/>
    <property type="evidence" value="ECO:0007669"/>
    <property type="project" value="UniProtKB-ARBA"/>
</dbReference>
<dbReference type="GO" id="GO:0008270">
    <property type="term" value="F:zinc ion binding"/>
    <property type="evidence" value="ECO:0007669"/>
    <property type="project" value="UniProtKB-KW"/>
</dbReference>
<dbReference type="PANTHER" id="PTHR11239">
    <property type="entry name" value="DNA-DIRECTED RNA POLYMERASE"/>
    <property type="match status" value="1"/>
</dbReference>
<keyword evidence="3 9" id="KW-0479">Metal-binding</keyword>
<dbReference type="Proteomes" id="UP000053558">
    <property type="component" value="Unassembled WGS sequence"/>
</dbReference>
<comment type="caution">
    <text evidence="13">The sequence shown here is derived from an EMBL/GenBank/DDBJ whole genome shotgun (WGS) entry which is preliminary data.</text>
</comment>
<evidence type="ECO:0000256" key="10">
    <source>
        <dbReference type="PIRSR" id="PIRSR005586-2"/>
    </source>
</evidence>
<dbReference type="GO" id="GO:0005666">
    <property type="term" value="C:RNA polymerase III complex"/>
    <property type="evidence" value="ECO:0007669"/>
    <property type="project" value="TreeGrafter"/>
</dbReference>
<dbReference type="EMBL" id="JH711579">
    <property type="protein sequence ID" value="EIW80451.1"/>
    <property type="molecule type" value="Genomic_DNA"/>
</dbReference>
<evidence type="ECO:0000256" key="6">
    <source>
        <dbReference type="ARBA" id="ARBA00023163"/>
    </source>
</evidence>
<evidence type="ECO:0000256" key="3">
    <source>
        <dbReference type="ARBA" id="ARBA00022723"/>
    </source>
</evidence>
<dbReference type="SMART" id="SM00440">
    <property type="entry name" value="ZnF_C2C2"/>
    <property type="match status" value="1"/>
</dbReference>
<feature type="binding site" evidence="9">
    <location>
        <position position="68"/>
    </location>
    <ligand>
        <name>Zn(2+)</name>
        <dbReference type="ChEBI" id="CHEBI:29105"/>
        <label>2</label>
    </ligand>
</feature>